<accession>K0SC11</accession>
<gene>
    <name evidence="3" type="ORF">THAOC_15697</name>
</gene>
<protein>
    <submittedName>
        <fullName evidence="3">Uncharacterized protein</fullName>
    </submittedName>
</protein>
<proteinExistence type="predicted"/>
<evidence type="ECO:0000313" key="3">
    <source>
        <dbReference type="EMBL" id="EJK63633.1"/>
    </source>
</evidence>
<feature type="transmembrane region" description="Helical" evidence="2">
    <location>
        <begin position="333"/>
        <end position="357"/>
    </location>
</feature>
<dbReference type="OrthoDB" id="64747at2759"/>
<sequence length="374" mass="39680">MLRDISNVVEVRILAEFRAHRLVDFARGAAGCFVVRRRARRPAKPKLLQGSTAESASGAEGAQQPNADKKETKMKIAGLVALAIGCASAAPAILWRKGGASAGPSHISESVDAQSLLSTVTANAASASALNAVIFLVGRDASGSEGLAALSSAGKLPGVREKYGLADEVHHNVDGVESGRTVARDVERADGENTVAVVSTEEFRRKLSTIAQNTAEEVGETAGGKVSKAEQKRRKAISQANVLVVNAKPNGDASLIDAAVVAAIESPSVQNVVLSSIRSVDEVKRSRQRAVMNMFSKSVHGRRLDEEANNENGNNNNADESSGVYYVNMTPNILAGLLFTFMFLFTAYTGLMCMNMIEGQDVYVKKMPHIGREA</sequence>
<comment type="caution">
    <text evidence="3">The sequence shown here is derived from an EMBL/GenBank/DDBJ whole genome shotgun (WGS) entry which is preliminary data.</text>
</comment>
<keyword evidence="4" id="KW-1185">Reference proteome</keyword>
<reference evidence="3 4" key="1">
    <citation type="journal article" date="2012" name="Genome Biol.">
        <title>Genome and low-iron response of an oceanic diatom adapted to chronic iron limitation.</title>
        <authorList>
            <person name="Lommer M."/>
            <person name="Specht M."/>
            <person name="Roy A.S."/>
            <person name="Kraemer L."/>
            <person name="Andreson R."/>
            <person name="Gutowska M.A."/>
            <person name="Wolf J."/>
            <person name="Bergner S.V."/>
            <person name="Schilhabel M.B."/>
            <person name="Klostermeier U.C."/>
            <person name="Beiko R.G."/>
            <person name="Rosenstiel P."/>
            <person name="Hippler M."/>
            <person name="Laroche J."/>
        </authorList>
    </citation>
    <scope>NUCLEOTIDE SEQUENCE [LARGE SCALE GENOMIC DNA]</scope>
    <source>
        <strain evidence="3 4">CCMP1005</strain>
    </source>
</reference>
<evidence type="ECO:0000256" key="2">
    <source>
        <dbReference type="SAM" id="Phobius"/>
    </source>
</evidence>
<keyword evidence="2" id="KW-0472">Membrane</keyword>
<feature type="transmembrane region" description="Helical" evidence="2">
    <location>
        <begin position="76"/>
        <end position="95"/>
    </location>
</feature>
<dbReference type="AlphaFoldDB" id="K0SC11"/>
<feature type="region of interest" description="Disordered" evidence="1">
    <location>
        <begin position="44"/>
        <end position="70"/>
    </location>
</feature>
<feature type="compositionally biased region" description="Low complexity" evidence="1">
    <location>
        <begin position="45"/>
        <end position="64"/>
    </location>
</feature>
<dbReference type="Proteomes" id="UP000266841">
    <property type="component" value="Unassembled WGS sequence"/>
</dbReference>
<organism evidence="3 4">
    <name type="scientific">Thalassiosira oceanica</name>
    <name type="common">Marine diatom</name>
    <dbReference type="NCBI Taxonomy" id="159749"/>
    <lineage>
        <taxon>Eukaryota</taxon>
        <taxon>Sar</taxon>
        <taxon>Stramenopiles</taxon>
        <taxon>Ochrophyta</taxon>
        <taxon>Bacillariophyta</taxon>
        <taxon>Coscinodiscophyceae</taxon>
        <taxon>Thalassiosirophycidae</taxon>
        <taxon>Thalassiosirales</taxon>
        <taxon>Thalassiosiraceae</taxon>
        <taxon>Thalassiosira</taxon>
    </lineage>
</organism>
<dbReference type="EMBL" id="AGNL01018113">
    <property type="protein sequence ID" value="EJK63633.1"/>
    <property type="molecule type" value="Genomic_DNA"/>
</dbReference>
<keyword evidence="2" id="KW-0812">Transmembrane</keyword>
<feature type="region of interest" description="Disordered" evidence="1">
    <location>
        <begin position="301"/>
        <end position="321"/>
    </location>
</feature>
<name>K0SC11_THAOC</name>
<evidence type="ECO:0000313" key="4">
    <source>
        <dbReference type="Proteomes" id="UP000266841"/>
    </source>
</evidence>
<keyword evidence="2" id="KW-1133">Transmembrane helix</keyword>
<evidence type="ECO:0000256" key="1">
    <source>
        <dbReference type="SAM" id="MobiDB-lite"/>
    </source>
</evidence>
<dbReference type="eggNOG" id="ENOG502SMTJ">
    <property type="taxonomic scope" value="Eukaryota"/>
</dbReference>
<feature type="compositionally biased region" description="Low complexity" evidence="1">
    <location>
        <begin position="310"/>
        <end position="321"/>
    </location>
</feature>
<dbReference type="OMA" id="KKMPHIG"/>